<dbReference type="CDD" id="cd03784">
    <property type="entry name" value="GT1_Gtf-like"/>
    <property type="match status" value="1"/>
</dbReference>
<dbReference type="PANTHER" id="PTHR48047">
    <property type="entry name" value="GLYCOSYLTRANSFERASE"/>
    <property type="match status" value="1"/>
</dbReference>
<dbReference type="Pfam" id="PF00201">
    <property type="entry name" value="UDPGT"/>
    <property type="match status" value="1"/>
</dbReference>
<evidence type="ECO:0000313" key="7">
    <source>
        <dbReference type="EMBL" id="MED6179499.1"/>
    </source>
</evidence>
<gene>
    <name evidence="7" type="ORF">PIB30_001797</name>
</gene>
<evidence type="ECO:0000256" key="6">
    <source>
        <dbReference type="SAM" id="MobiDB-lite"/>
    </source>
</evidence>
<comment type="similarity">
    <text evidence="1 4">Belongs to the UDP-glycosyltransferase family.</text>
</comment>
<feature type="region of interest" description="Disordered" evidence="6">
    <location>
        <begin position="251"/>
        <end position="291"/>
    </location>
</feature>
<dbReference type="Proteomes" id="UP001341840">
    <property type="component" value="Unassembled WGS sequence"/>
</dbReference>
<feature type="region of interest" description="Disordered" evidence="6">
    <location>
        <begin position="141"/>
        <end position="162"/>
    </location>
</feature>
<proteinExistence type="inferred from homology"/>
<reference evidence="7 8" key="1">
    <citation type="journal article" date="2023" name="Plants (Basel)">
        <title>Bridging the Gap: Combining Genomics and Transcriptomics Approaches to Understand Stylosanthes scabra, an Orphan Legume from the Brazilian Caatinga.</title>
        <authorList>
            <person name="Ferreira-Neto J.R.C."/>
            <person name="da Silva M.D."/>
            <person name="Binneck E."/>
            <person name="de Melo N.F."/>
            <person name="da Silva R.H."/>
            <person name="de Melo A.L.T.M."/>
            <person name="Pandolfi V."/>
            <person name="Bustamante F.O."/>
            <person name="Brasileiro-Vidal A.C."/>
            <person name="Benko-Iseppon A.M."/>
        </authorList>
    </citation>
    <scope>NUCLEOTIDE SEQUENCE [LARGE SCALE GENOMIC DNA]</scope>
    <source>
        <tissue evidence="7">Leaves</tissue>
    </source>
</reference>
<dbReference type="InterPro" id="IPR035595">
    <property type="entry name" value="UDP_glycos_trans_CS"/>
</dbReference>
<evidence type="ECO:0000313" key="8">
    <source>
        <dbReference type="Proteomes" id="UP001341840"/>
    </source>
</evidence>
<dbReference type="PROSITE" id="PS00375">
    <property type="entry name" value="UDPGT"/>
    <property type="match status" value="1"/>
</dbReference>
<keyword evidence="8" id="KW-1185">Reference proteome</keyword>
<dbReference type="EC" id="2.4.1.-" evidence="5"/>
<sequence length="579" mass="64267">MQLQNLEHMSSCWASVRSLQSLYIDGCPKLRSLPLSAGGWLHNLETLTISACPELQNRFQKETGQDWHWIHHIPYVHLKTMTTEVWVVPFFGQGHLFPCIELSKHLASRNFQVTFIITSNLSSSVPSSLRQHPLIRVAEISPAPESNPEPGHHPPHHARNHLSSGLEKLLLSPPNPNRPACAVVDVMMTRWFGDLLAKHGIPTVAFFTSGAIASAMDHATWKAHPIELKPGETRILPGLPDSVAVTDTDLKRRPREEQGPPPHVLGDSFPPPPGRRGGRRMGPPRPGDEPMWMVESREATALMFNTCQDMERPFIDYIANQTGKPVWGVGPLLPEQYWNSTGAVLRDRESRSDRKSNVTEDGVIQWLDSKPRGSVLYVSFGTEVGPTMEEYVQLSEALESSGQPFILVLRPGSGKSGFPRAMLALRPGSSSSEEDDEGYSAEGLDERVGDRGLIIRGWAPQLLILSHPSTGGFLSHCGWNSTVEALGLRVPLLVWPFRGDQYHNAKLVVAHLKVGHMVSDDLSRTVKKDDVVKGIEKLMGDKEIKKRAENLGAKFQQGFPRSSVTALDAFKDYVNKTWV</sequence>
<keyword evidence="3 4" id="KW-0808">Transferase</keyword>
<evidence type="ECO:0000256" key="3">
    <source>
        <dbReference type="ARBA" id="ARBA00022679"/>
    </source>
</evidence>
<evidence type="ECO:0000256" key="2">
    <source>
        <dbReference type="ARBA" id="ARBA00022676"/>
    </source>
</evidence>
<dbReference type="InterPro" id="IPR032675">
    <property type="entry name" value="LRR_dom_sf"/>
</dbReference>
<protein>
    <recommendedName>
        <fullName evidence="5">Glycosyltransferase</fullName>
        <ecNumber evidence="5">2.4.1.-</ecNumber>
    </recommendedName>
</protein>
<dbReference type="PANTHER" id="PTHR48047:SF131">
    <property type="entry name" value="GLYCOSYLTRANSFERASE"/>
    <property type="match status" value="1"/>
</dbReference>
<dbReference type="InterPro" id="IPR002213">
    <property type="entry name" value="UDP_glucos_trans"/>
</dbReference>
<dbReference type="Gene3D" id="3.40.50.2000">
    <property type="entry name" value="Glycogen Phosphorylase B"/>
    <property type="match status" value="2"/>
</dbReference>
<name>A0ABU6W2E0_9FABA</name>
<dbReference type="Gene3D" id="3.80.10.10">
    <property type="entry name" value="Ribonuclease Inhibitor"/>
    <property type="match status" value="1"/>
</dbReference>
<organism evidence="7 8">
    <name type="scientific">Stylosanthes scabra</name>
    <dbReference type="NCBI Taxonomy" id="79078"/>
    <lineage>
        <taxon>Eukaryota</taxon>
        <taxon>Viridiplantae</taxon>
        <taxon>Streptophyta</taxon>
        <taxon>Embryophyta</taxon>
        <taxon>Tracheophyta</taxon>
        <taxon>Spermatophyta</taxon>
        <taxon>Magnoliopsida</taxon>
        <taxon>eudicotyledons</taxon>
        <taxon>Gunneridae</taxon>
        <taxon>Pentapetalae</taxon>
        <taxon>rosids</taxon>
        <taxon>fabids</taxon>
        <taxon>Fabales</taxon>
        <taxon>Fabaceae</taxon>
        <taxon>Papilionoideae</taxon>
        <taxon>50 kb inversion clade</taxon>
        <taxon>dalbergioids sensu lato</taxon>
        <taxon>Dalbergieae</taxon>
        <taxon>Pterocarpus clade</taxon>
        <taxon>Stylosanthes</taxon>
    </lineage>
</organism>
<comment type="caution">
    <text evidence="7">The sequence shown here is derived from an EMBL/GenBank/DDBJ whole genome shotgun (WGS) entry which is preliminary data.</text>
</comment>
<keyword evidence="2 4" id="KW-0328">Glycosyltransferase</keyword>
<dbReference type="SUPFAM" id="SSF52047">
    <property type="entry name" value="RNI-like"/>
    <property type="match status" value="1"/>
</dbReference>
<accession>A0ABU6W2E0</accession>
<feature type="compositionally biased region" description="Pro residues" evidence="6">
    <location>
        <begin position="259"/>
        <end position="274"/>
    </location>
</feature>
<evidence type="ECO:0000256" key="5">
    <source>
        <dbReference type="RuleBase" id="RU362057"/>
    </source>
</evidence>
<evidence type="ECO:0000256" key="1">
    <source>
        <dbReference type="ARBA" id="ARBA00009995"/>
    </source>
</evidence>
<dbReference type="SUPFAM" id="SSF53756">
    <property type="entry name" value="UDP-Glycosyltransferase/glycogen phosphorylase"/>
    <property type="match status" value="1"/>
</dbReference>
<evidence type="ECO:0000256" key="4">
    <source>
        <dbReference type="RuleBase" id="RU003718"/>
    </source>
</evidence>
<dbReference type="EMBL" id="JASCZI010181246">
    <property type="protein sequence ID" value="MED6179499.1"/>
    <property type="molecule type" value="Genomic_DNA"/>
</dbReference>